<feature type="domain" description="XS" evidence="3">
    <location>
        <begin position="268"/>
        <end position="377"/>
    </location>
</feature>
<comment type="caution">
    <text evidence="5">The sequence shown here is derived from an EMBL/GenBank/DDBJ whole genome shotgun (WGS) entry which is preliminary data.</text>
</comment>
<dbReference type="EMBL" id="NQVE01000125">
    <property type="protein sequence ID" value="RAL46156.1"/>
    <property type="molecule type" value="Genomic_DNA"/>
</dbReference>
<dbReference type="PANTHER" id="PTHR21596:SF23">
    <property type="entry name" value="FACTOR OF DNA METHYLATION 4"/>
    <property type="match status" value="1"/>
</dbReference>
<dbReference type="AlphaFoldDB" id="A0A328DKY4"/>
<feature type="compositionally biased region" description="Low complexity" evidence="2">
    <location>
        <begin position="167"/>
        <end position="176"/>
    </location>
</feature>
<gene>
    <name evidence="5" type="ORF">DM860_006310</name>
</gene>
<sequence length="788" mass="90841">MAGVMDSAPVDNCNPGKGEPSPPPPPPPRRSRDRDYRERRDVRDFDRRRGRRTYSARSRSPPLRGRKYRRSRSRSCSPPSPYRDSLGGDSPPRRSSKPHLSYKRSRREDYDGGRRSPRSRRRSPPPPSYKSSRRDGYYGRGRSPPSRGSSPHSSYKSSRSDDYDCGRSPPSNRSSSQFSYKPAKRDDWDGRRSSPSQFSGKVSRRDDWKGRDSSPPARPLSPISDRDKSSPASMDRYDSGGGSPRDGQDERSCSSLIPKSVPPTNLNDESFVWPWKAIVANVPVELKDGRFVGDSGHKLKDEWIAKGYNPLKVHPLWSSRGHSGFAVVEFSREFSGFENAMALVREFELGKHGKVEWASGERDDKLYAWIAGRADYNAPGLIGNYLRRSGDLKSISEIQNENQRKNTQLFSDLANKIELKNKKCEEMTKKISKTEGKMNNVMKQKDEMLAKYNKELEKMQQKAMAELQSILGENERAKQKLNDKREKLKQLERDLRLREKLNESEKRKLDNDKEMNERAILAQKKAGETMLKLAEEQKREKEKYRQKIIELERELDRKQALELKIESLRGEVEVRRHMGEEGDLSAKKKLTAIEEELKEKEEELECLENLNSELMIKGRRDNDEVQDARKELIKGLIDSRANICVKRMGDLDTRPFINIFKKKHPKKEAEQKALELWTVWDNHLRDPHWHPFKCIIKKGDGSDKTAEEVVEEVIDEEDERLAGLKGEHGEEVYEAVTTALKEMNEYNPSGRYPVAELWNTKENRRASVKEGAALILKQWRTLRGKKKT</sequence>
<dbReference type="InterPro" id="IPR005380">
    <property type="entry name" value="XS_domain"/>
</dbReference>
<dbReference type="GO" id="GO:0080188">
    <property type="term" value="P:gene silencing by siRNA-directed DNA methylation"/>
    <property type="evidence" value="ECO:0007669"/>
    <property type="project" value="InterPro"/>
</dbReference>
<evidence type="ECO:0000256" key="2">
    <source>
        <dbReference type="SAM" id="MobiDB-lite"/>
    </source>
</evidence>
<evidence type="ECO:0008006" key="7">
    <source>
        <dbReference type="Google" id="ProtNLM"/>
    </source>
</evidence>
<feature type="compositionally biased region" description="Basic residues" evidence="2">
    <location>
        <begin position="64"/>
        <end position="73"/>
    </location>
</feature>
<feature type="compositionally biased region" description="Basic and acidic residues" evidence="2">
    <location>
        <begin position="183"/>
        <end position="192"/>
    </location>
</feature>
<feature type="coiled-coil region" evidence="1">
    <location>
        <begin position="417"/>
        <end position="508"/>
    </location>
</feature>
<dbReference type="Pfam" id="PF03469">
    <property type="entry name" value="XH"/>
    <property type="match status" value="1"/>
</dbReference>
<dbReference type="Proteomes" id="UP000249390">
    <property type="component" value="Unassembled WGS sequence"/>
</dbReference>
<dbReference type="InterPro" id="IPR038588">
    <property type="entry name" value="XS_domain_sf"/>
</dbReference>
<feature type="domain" description="Factor of DNA methylation 1-5/IDN2" evidence="4">
    <location>
        <begin position="646"/>
        <end position="784"/>
    </location>
</feature>
<feature type="coiled-coil region" evidence="1">
    <location>
        <begin position="534"/>
        <end position="617"/>
    </location>
</feature>
<evidence type="ECO:0000259" key="4">
    <source>
        <dbReference type="Pfam" id="PF03469"/>
    </source>
</evidence>
<evidence type="ECO:0000259" key="3">
    <source>
        <dbReference type="Pfam" id="PF03468"/>
    </source>
</evidence>
<feature type="compositionally biased region" description="Low complexity" evidence="2">
    <location>
        <begin position="140"/>
        <end position="157"/>
    </location>
</feature>
<dbReference type="PANTHER" id="PTHR21596">
    <property type="entry name" value="RIBONUCLEASE P SUBUNIT P38"/>
    <property type="match status" value="1"/>
</dbReference>
<organism evidence="5 6">
    <name type="scientific">Cuscuta australis</name>
    <dbReference type="NCBI Taxonomy" id="267555"/>
    <lineage>
        <taxon>Eukaryota</taxon>
        <taxon>Viridiplantae</taxon>
        <taxon>Streptophyta</taxon>
        <taxon>Embryophyta</taxon>
        <taxon>Tracheophyta</taxon>
        <taxon>Spermatophyta</taxon>
        <taxon>Magnoliopsida</taxon>
        <taxon>eudicotyledons</taxon>
        <taxon>Gunneridae</taxon>
        <taxon>Pentapetalae</taxon>
        <taxon>asterids</taxon>
        <taxon>lamiids</taxon>
        <taxon>Solanales</taxon>
        <taxon>Convolvulaceae</taxon>
        <taxon>Cuscuteae</taxon>
        <taxon>Cuscuta</taxon>
        <taxon>Cuscuta subgen. Grammica</taxon>
        <taxon>Cuscuta sect. Cleistogrammica</taxon>
    </lineage>
</organism>
<keyword evidence="6" id="KW-1185">Reference proteome</keyword>
<name>A0A328DKY4_9ASTE</name>
<keyword evidence="1" id="KW-0175">Coiled coil</keyword>
<feature type="compositionally biased region" description="Basic residues" evidence="2">
    <location>
        <begin position="94"/>
        <end position="105"/>
    </location>
</feature>
<protein>
    <recommendedName>
        <fullName evidence="7">XS domain-containing protein</fullName>
    </recommendedName>
</protein>
<dbReference type="InterPro" id="IPR045177">
    <property type="entry name" value="FDM1-5/IDN2"/>
</dbReference>
<evidence type="ECO:0000313" key="6">
    <source>
        <dbReference type="Proteomes" id="UP000249390"/>
    </source>
</evidence>
<reference evidence="5 6" key="1">
    <citation type="submission" date="2018-06" db="EMBL/GenBank/DDBJ databases">
        <title>The Genome of Cuscuta australis (Dodder) Provides Insight into the Evolution of Plant Parasitism.</title>
        <authorList>
            <person name="Liu H."/>
        </authorList>
    </citation>
    <scope>NUCLEOTIDE SEQUENCE [LARGE SCALE GENOMIC DNA]</scope>
    <source>
        <strain evidence="6">cv. Yunnan</strain>
        <tissue evidence="5">Vines</tissue>
    </source>
</reference>
<dbReference type="Gene3D" id="3.30.70.2890">
    <property type="entry name" value="XS domain"/>
    <property type="match status" value="1"/>
</dbReference>
<dbReference type="InterPro" id="IPR005379">
    <property type="entry name" value="FDM1-5/IDN2_XH"/>
</dbReference>
<feature type="region of interest" description="Disordered" evidence="2">
    <location>
        <begin position="1"/>
        <end position="261"/>
    </location>
</feature>
<feature type="compositionally biased region" description="Basic and acidic residues" evidence="2">
    <location>
        <begin position="203"/>
        <end position="212"/>
    </location>
</feature>
<evidence type="ECO:0000256" key="1">
    <source>
        <dbReference type="SAM" id="Coils"/>
    </source>
</evidence>
<feature type="compositionally biased region" description="Basic and acidic residues" evidence="2">
    <location>
        <begin position="30"/>
        <end position="47"/>
    </location>
</feature>
<proteinExistence type="predicted"/>
<evidence type="ECO:0000313" key="5">
    <source>
        <dbReference type="EMBL" id="RAL46156.1"/>
    </source>
</evidence>
<accession>A0A328DKY4</accession>
<dbReference type="Pfam" id="PF03468">
    <property type="entry name" value="XS"/>
    <property type="match status" value="1"/>
</dbReference>